<dbReference type="GeneID" id="54283234"/>
<keyword evidence="1" id="KW-0732">Signal</keyword>
<feature type="domain" description="DUF1996" evidence="2">
    <location>
        <begin position="31"/>
        <end position="242"/>
    </location>
</feature>
<dbReference type="Pfam" id="PF09362">
    <property type="entry name" value="DUF1996"/>
    <property type="match status" value="1"/>
</dbReference>
<dbReference type="PANTHER" id="PTHR43662:SF12">
    <property type="entry name" value="DUF1996 DOMAIN-CONTAINING PROTEIN-RELATED"/>
    <property type="match status" value="1"/>
</dbReference>
<reference evidence="3" key="1">
    <citation type="journal article" date="2020" name="Stud. Mycol.">
        <title>101 Dothideomycetes genomes: a test case for predicting lifestyles and emergence of pathogens.</title>
        <authorList>
            <person name="Haridas S."/>
            <person name="Albert R."/>
            <person name="Binder M."/>
            <person name="Bloem J."/>
            <person name="Labutti K."/>
            <person name="Salamov A."/>
            <person name="Andreopoulos B."/>
            <person name="Baker S."/>
            <person name="Barry K."/>
            <person name="Bills G."/>
            <person name="Bluhm B."/>
            <person name="Cannon C."/>
            <person name="Castanera R."/>
            <person name="Culley D."/>
            <person name="Daum C."/>
            <person name="Ezra D."/>
            <person name="Gonzalez J."/>
            <person name="Henrissat B."/>
            <person name="Kuo A."/>
            <person name="Liang C."/>
            <person name="Lipzen A."/>
            <person name="Lutzoni F."/>
            <person name="Magnuson J."/>
            <person name="Mondo S."/>
            <person name="Nolan M."/>
            <person name="Ohm R."/>
            <person name="Pangilinan J."/>
            <person name="Park H.-J."/>
            <person name="Ramirez L."/>
            <person name="Alfaro M."/>
            <person name="Sun H."/>
            <person name="Tritt A."/>
            <person name="Yoshinaga Y."/>
            <person name="Zwiers L.-H."/>
            <person name="Turgeon B."/>
            <person name="Goodwin S."/>
            <person name="Spatafora J."/>
            <person name="Crous P."/>
            <person name="Grigoriev I."/>
        </authorList>
    </citation>
    <scope>NUCLEOTIDE SEQUENCE</scope>
    <source>
        <strain evidence="3">CBS 175.79</strain>
    </source>
</reference>
<dbReference type="AlphaFoldDB" id="A0A6A5Y0J1"/>
<accession>A0A6A5Y0J1</accession>
<name>A0A6A5Y0J1_9PLEO</name>
<protein>
    <recommendedName>
        <fullName evidence="2">DUF1996 domain-containing protein</fullName>
    </recommendedName>
</protein>
<dbReference type="RefSeq" id="XP_033386413.1">
    <property type="nucleotide sequence ID" value="XM_033525837.1"/>
</dbReference>
<keyword evidence="4" id="KW-1185">Reference proteome</keyword>
<dbReference type="InterPro" id="IPR018535">
    <property type="entry name" value="DUF1996"/>
</dbReference>
<dbReference type="OrthoDB" id="74764at2759"/>
<dbReference type="EMBL" id="ML978068">
    <property type="protein sequence ID" value="KAF2018074.1"/>
    <property type="molecule type" value="Genomic_DNA"/>
</dbReference>
<evidence type="ECO:0000259" key="2">
    <source>
        <dbReference type="Pfam" id="PF09362"/>
    </source>
</evidence>
<dbReference type="Proteomes" id="UP000799778">
    <property type="component" value="Unassembled WGS sequence"/>
</dbReference>
<feature type="signal peptide" evidence="1">
    <location>
        <begin position="1"/>
        <end position="16"/>
    </location>
</feature>
<feature type="chain" id="PRO_5025448056" description="DUF1996 domain-containing protein" evidence="1">
    <location>
        <begin position="17"/>
        <end position="375"/>
    </location>
</feature>
<gene>
    <name evidence="3" type="ORF">BU24DRAFT_408027</name>
</gene>
<evidence type="ECO:0000256" key="1">
    <source>
        <dbReference type="SAM" id="SignalP"/>
    </source>
</evidence>
<organism evidence="3 4">
    <name type="scientific">Aaosphaeria arxii CBS 175.79</name>
    <dbReference type="NCBI Taxonomy" id="1450172"/>
    <lineage>
        <taxon>Eukaryota</taxon>
        <taxon>Fungi</taxon>
        <taxon>Dikarya</taxon>
        <taxon>Ascomycota</taxon>
        <taxon>Pezizomycotina</taxon>
        <taxon>Dothideomycetes</taxon>
        <taxon>Pleosporomycetidae</taxon>
        <taxon>Pleosporales</taxon>
        <taxon>Pleosporales incertae sedis</taxon>
        <taxon>Aaosphaeria</taxon>
    </lineage>
</organism>
<evidence type="ECO:0000313" key="3">
    <source>
        <dbReference type="EMBL" id="KAF2018074.1"/>
    </source>
</evidence>
<sequence>MSKFIMLAAAAGLAQAYTNTDVGQFMLKNIDPIVMPGEYKSHMHSFFGSDTVTKDLPTSQELRAGCSTAKNPNDFSVYWVPTLYHVDKASNTRTAIKPKRFTAYYNFEKTAAEVPIPENYNAVAGNADATSVADVNSNTKLAWLCEGEKFDAGGKEWSDFPLSTCSKNLQVAFFFQDCVNSETLESAYSSGGKCPEGMKTMPQLRFSIRYDVKSAGSWKGDAPFELACGASHCMHGDFINGWLPETAKAMVTQLTEKRKFQSLDGPNGKTRAGTICKRSAVDQDPKNGTSDYEESLEMMKGTKAVRNIGKRSLQASISRNFASHQEQTRDIAARRAHQLHEQEARDAVARRELALHKERHDAMRLHSRQVIPPRK</sequence>
<proteinExistence type="predicted"/>
<dbReference type="PANTHER" id="PTHR43662">
    <property type="match status" value="1"/>
</dbReference>
<evidence type="ECO:0000313" key="4">
    <source>
        <dbReference type="Proteomes" id="UP000799778"/>
    </source>
</evidence>